<evidence type="ECO:0000313" key="3">
    <source>
        <dbReference type="Proteomes" id="UP000290849"/>
    </source>
</evidence>
<organism evidence="2 3">
    <name type="scientific">Achromobacter aloeverae</name>
    <dbReference type="NCBI Taxonomy" id="1750518"/>
    <lineage>
        <taxon>Bacteria</taxon>
        <taxon>Pseudomonadati</taxon>
        <taxon>Pseudomonadota</taxon>
        <taxon>Betaproteobacteria</taxon>
        <taxon>Burkholderiales</taxon>
        <taxon>Alcaligenaceae</taxon>
        <taxon>Achromobacter</taxon>
    </lineage>
</organism>
<dbReference type="EMBL" id="PYAL01000004">
    <property type="protein sequence ID" value="RXN88023.1"/>
    <property type="molecule type" value="Genomic_DNA"/>
</dbReference>
<dbReference type="InterPro" id="IPR012334">
    <property type="entry name" value="Pectin_lyas_fold"/>
</dbReference>
<gene>
    <name evidence="2" type="ORF">C7R54_15720</name>
</gene>
<feature type="domain" description="Rhamnogalacturonase A/B/Epimerase-like pectate lyase" evidence="1">
    <location>
        <begin position="195"/>
        <end position="298"/>
    </location>
</feature>
<dbReference type="Gene3D" id="2.160.20.10">
    <property type="entry name" value="Single-stranded right-handed beta-helix, Pectin lyase-like"/>
    <property type="match status" value="1"/>
</dbReference>
<accession>A0A4Q1HJX5</accession>
<evidence type="ECO:0000259" key="1">
    <source>
        <dbReference type="Pfam" id="PF12708"/>
    </source>
</evidence>
<dbReference type="InterPro" id="IPR011050">
    <property type="entry name" value="Pectin_lyase_fold/virulence"/>
</dbReference>
<comment type="caution">
    <text evidence="2">The sequence shown here is derived from an EMBL/GenBank/DDBJ whole genome shotgun (WGS) entry which is preliminary data.</text>
</comment>
<evidence type="ECO:0000313" key="2">
    <source>
        <dbReference type="EMBL" id="RXN88023.1"/>
    </source>
</evidence>
<dbReference type="InterPro" id="IPR024535">
    <property type="entry name" value="RHGA/B-epi-like_pectate_lyase"/>
</dbReference>
<keyword evidence="3" id="KW-1185">Reference proteome</keyword>
<proteinExistence type="predicted"/>
<dbReference type="RefSeq" id="WP_129151391.1">
    <property type="nucleotide sequence ID" value="NZ_JBHSDO010000011.1"/>
</dbReference>
<dbReference type="Pfam" id="PF12708">
    <property type="entry name" value="Pect-lyase_RHGA_epim"/>
    <property type="match status" value="1"/>
</dbReference>
<sequence length="577" mass="61015">MASLLPNGKQYFTDNNGKPLVGGKVYFYIPNTSTKKNTYQDPDQTILNTNPVILDARGEAVIWGSGSYRQVVYDQFDNLIWDQLTEDPNANLLGDMIDQTFSAGMDYTPGVTTTLILTSDFGSASNLWVDFDGTPQHDFTLADQVLSFPAPIPVGVSNVYVKGGSTVAIGVPGNGTVTDAKVAPGSKLYNRITDWVDVRDYGAKGDGVTDDTHAFNMAIAAASGKGGAIVYVPSGSYSITSTITLPNGVSLYGESGAAAFPELNNIAVSELIWNGSTTGTLCATATKWAGRIDNIQFNANGGATCQKFFSIGGCLFNNVRWINSTLIGVDWSSISGAPSGLNTFVNCMSSQHQNVGFQMSGLVDAAITLNTFVNCRFSGADINLRLLEYADTNQWFGGRVEGGTAYGLIVNDPSGGLNTDSILFSGTTFDGNPDIPRPMCYIGPPVSPMPSGGGSTVVTFRDCHFTGSTALNGADPSNGANIKVIDCPAFAMMYGYTGDYVPANDVAVGASPFTYTHHDPYAVNVVISGGSVSQISFIRSGFERALSTGSGSFILNPGDALKITYSSPPVVFTRWQI</sequence>
<dbReference type="OrthoDB" id="9111679at2"/>
<reference evidence="2 3" key="1">
    <citation type="journal article" date="2017" name="Int. J. Syst. Evol. Microbiol.">
        <title>Achromobacter aloeverae sp. nov., isolated from the root of Aloe vera (L.) Burm.f.</title>
        <authorList>
            <person name="Kuncharoen N."/>
            <person name="Muramatsu Y."/>
            <person name="Shibata C."/>
            <person name="Kamakura Y."/>
            <person name="Nakagawa Y."/>
            <person name="Tanasupawat S."/>
        </authorList>
    </citation>
    <scope>NUCLEOTIDE SEQUENCE [LARGE SCALE GENOMIC DNA]</scope>
    <source>
        <strain evidence="2 3">AVA-1</strain>
    </source>
</reference>
<dbReference type="SUPFAM" id="SSF51126">
    <property type="entry name" value="Pectin lyase-like"/>
    <property type="match status" value="1"/>
</dbReference>
<protein>
    <recommendedName>
        <fullName evidence="1">Rhamnogalacturonase A/B/Epimerase-like pectate lyase domain-containing protein</fullName>
    </recommendedName>
</protein>
<dbReference type="AlphaFoldDB" id="A0A4Q1HJX5"/>
<name>A0A4Q1HJX5_9BURK</name>
<dbReference type="Proteomes" id="UP000290849">
    <property type="component" value="Unassembled WGS sequence"/>
</dbReference>